<evidence type="ECO:0000313" key="3">
    <source>
        <dbReference type="EMBL" id="GGN34098.1"/>
    </source>
</evidence>
<comment type="caution">
    <text evidence="3">The sequence shown here is derived from an EMBL/GenBank/DDBJ whole genome shotgun (WGS) entry which is preliminary data.</text>
</comment>
<dbReference type="AlphaFoldDB" id="A0A917XJX4"/>
<dbReference type="RefSeq" id="WP_229713585.1">
    <property type="nucleotide sequence ID" value="NZ_BMML01000022.1"/>
</dbReference>
<name>A0A917XJX4_9ACTN</name>
<proteinExistence type="predicted"/>
<reference evidence="3" key="1">
    <citation type="journal article" date="2014" name="Int. J. Syst. Evol. Microbiol.">
        <title>Complete genome sequence of Corynebacterium casei LMG S-19264T (=DSM 44701T), isolated from a smear-ripened cheese.</title>
        <authorList>
            <consortium name="US DOE Joint Genome Institute (JGI-PGF)"/>
            <person name="Walter F."/>
            <person name="Albersmeier A."/>
            <person name="Kalinowski J."/>
            <person name="Ruckert C."/>
        </authorList>
    </citation>
    <scope>NUCLEOTIDE SEQUENCE</scope>
    <source>
        <strain evidence="3">CGMCC 4.7110</strain>
    </source>
</reference>
<accession>A0A917XJX4</accession>
<evidence type="ECO:0000259" key="2">
    <source>
        <dbReference type="Pfam" id="PF20091"/>
    </source>
</evidence>
<feature type="region of interest" description="Disordered" evidence="1">
    <location>
        <begin position="124"/>
        <end position="146"/>
    </location>
</feature>
<protein>
    <recommendedName>
        <fullName evidence="2">Alpha/beta hydrolase domain-containing protein</fullName>
    </recommendedName>
</protein>
<evidence type="ECO:0000313" key="4">
    <source>
        <dbReference type="Proteomes" id="UP000653411"/>
    </source>
</evidence>
<keyword evidence="4" id="KW-1185">Reference proteome</keyword>
<gene>
    <name evidence="3" type="ORF">GCM10011578_074580</name>
</gene>
<dbReference type="Pfam" id="PF20091">
    <property type="entry name" value="Abhydrolase_10"/>
    <property type="match status" value="1"/>
</dbReference>
<dbReference type="EMBL" id="BMML01000022">
    <property type="protein sequence ID" value="GGN34098.1"/>
    <property type="molecule type" value="Genomic_DNA"/>
</dbReference>
<dbReference type="InterPro" id="IPR045394">
    <property type="entry name" value="Abhydrolase_dom"/>
</dbReference>
<sequence length="146" mass="14594">MCGRGGVPGAGLLRDRVCGDLHHPPSTPDPTHPEVTRNTPINAGQAPYVLEAAVHALGTWSRTGVAPAPAPRLEIGTSGSTPALVLDADADGNVKGGIRTSSVDAPVATLSGLGQEGSLNCTLFGPPTPTPPSGPRAAPQRVADTG</sequence>
<dbReference type="Proteomes" id="UP000653411">
    <property type="component" value="Unassembled WGS sequence"/>
</dbReference>
<feature type="domain" description="Alpha/beta hydrolase" evidence="2">
    <location>
        <begin position="33"/>
        <end position="132"/>
    </location>
</feature>
<evidence type="ECO:0000256" key="1">
    <source>
        <dbReference type="SAM" id="MobiDB-lite"/>
    </source>
</evidence>
<reference evidence="3" key="2">
    <citation type="submission" date="2020-09" db="EMBL/GenBank/DDBJ databases">
        <authorList>
            <person name="Sun Q."/>
            <person name="Zhou Y."/>
        </authorList>
    </citation>
    <scope>NUCLEOTIDE SEQUENCE</scope>
    <source>
        <strain evidence="3">CGMCC 4.7110</strain>
    </source>
</reference>
<feature type="region of interest" description="Disordered" evidence="1">
    <location>
        <begin position="15"/>
        <end position="40"/>
    </location>
</feature>
<organism evidence="3 4">
    <name type="scientific">Streptomyces fuscichromogenes</name>
    <dbReference type="NCBI Taxonomy" id="1324013"/>
    <lineage>
        <taxon>Bacteria</taxon>
        <taxon>Bacillati</taxon>
        <taxon>Actinomycetota</taxon>
        <taxon>Actinomycetes</taxon>
        <taxon>Kitasatosporales</taxon>
        <taxon>Streptomycetaceae</taxon>
        <taxon>Streptomyces</taxon>
    </lineage>
</organism>